<evidence type="ECO:0000256" key="1">
    <source>
        <dbReference type="SAM" id="MobiDB-lite"/>
    </source>
</evidence>
<organism evidence="3 4">
    <name type="scientific">Trichocladium antarcticum</name>
    <dbReference type="NCBI Taxonomy" id="1450529"/>
    <lineage>
        <taxon>Eukaryota</taxon>
        <taxon>Fungi</taxon>
        <taxon>Dikarya</taxon>
        <taxon>Ascomycota</taxon>
        <taxon>Pezizomycotina</taxon>
        <taxon>Sordariomycetes</taxon>
        <taxon>Sordariomycetidae</taxon>
        <taxon>Sordariales</taxon>
        <taxon>Chaetomiaceae</taxon>
        <taxon>Trichocladium</taxon>
    </lineage>
</organism>
<gene>
    <name evidence="3" type="ORF">BT67DRAFT_304233</name>
</gene>
<dbReference type="EMBL" id="MU853409">
    <property type="protein sequence ID" value="KAK4134019.1"/>
    <property type="molecule type" value="Genomic_DNA"/>
</dbReference>
<comment type="caution">
    <text evidence="3">The sequence shown here is derived from an EMBL/GenBank/DDBJ whole genome shotgun (WGS) entry which is preliminary data.</text>
</comment>
<dbReference type="PROSITE" id="PS50181">
    <property type="entry name" value="FBOX"/>
    <property type="match status" value="1"/>
</dbReference>
<evidence type="ECO:0000313" key="4">
    <source>
        <dbReference type="Proteomes" id="UP001304895"/>
    </source>
</evidence>
<dbReference type="SUPFAM" id="SSF81383">
    <property type="entry name" value="F-box domain"/>
    <property type="match status" value="1"/>
</dbReference>
<dbReference type="InterPro" id="IPR001810">
    <property type="entry name" value="F-box_dom"/>
</dbReference>
<feature type="domain" description="F-box" evidence="2">
    <location>
        <begin position="41"/>
        <end position="89"/>
    </location>
</feature>
<reference evidence="3" key="1">
    <citation type="journal article" date="2023" name="Mol. Phylogenet. Evol.">
        <title>Genome-scale phylogeny and comparative genomics of the fungal order Sordariales.</title>
        <authorList>
            <person name="Hensen N."/>
            <person name="Bonometti L."/>
            <person name="Westerberg I."/>
            <person name="Brannstrom I.O."/>
            <person name="Guillou S."/>
            <person name="Cros-Aarteil S."/>
            <person name="Calhoun S."/>
            <person name="Haridas S."/>
            <person name="Kuo A."/>
            <person name="Mondo S."/>
            <person name="Pangilinan J."/>
            <person name="Riley R."/>
            <person name="LaButti K."/>
            <person name="Andreopoulos B."/>
            <person name="Lipzen A."/>
            <person name="Chen C."/>
            <person name="Yan M."/>
            <person name="Daum C."/>
            <person name="Ng V."/>
            <person name="Clum A."/>
            <person name="Steindorff A."/>
            <person name="Ohm R.A."/>
            <person name="Martin F."/>
            <person name="Silar P."/>
            <person name="Natvig D.O."/>
            <person name="Lalanne C."/>
            <person name="Gautier V."/>
            <person name="Ament-Velasquez S.L."/>
            <person name="Kruys A."/>
            <person name="Hutchinson M.I."/>
            <person name="Powell A.J."/>
            <person name="Barry K."/>
            <person name="Miller A.N."/>
            <person name="Grigoriev I.V."/>
            <person name="Debuchy R."/>
            <person name="Gladieux P."/>
            <person name="Hiltunen Thoren M."/>
            <person name="Johannesson H."/>
        </authorList>
    </citation>
    <scope>NUCLEOTIDE SEQUENCE</scope>
    <source>
        <strain evidence="3">CBS 123565</strain>
    </source>
</reference>
<feature type="region of interest" description="Disordered" evidence="1">
    <location>
        <begin position="146"/>
        <end position="195"/>
    </location>
</feature>
<name>A0AAN6ZE07_9PEZI</name>
<protein>
    <recommendedName>
        <fullName evidence="2">F-box domain-containing protein</fullName>
    </recommendedName>
</protein>
<keyword evidence="4" id="KW-1185">Reference proteome</keyword>
<dbReference type="AlphaFoldDB" id="A0AAN6ZE07"/>
<dbReference type="Pfam" id="PF12937">
    <property type="entry name" value="F-box-like"/>
    <property type="match status" value="1"/>
</dbReference>
<accession>A0AAN6ZE07</accession>
<reference evidence="3" key="2">
    <citation type="submission" date="2023-05" db="EMBL/GenBank/DDBJ databases">
        <authorList>
            <consortium name="Lawrence Berkeley National Laboratory"/>
            <person name="Steindorff A."/>
            <person name="Hensen N."/>
            <person name="Bonometti L."/>
            <person name="Westerberg I."/>
            <person name="Brannstrom I.O."/>
            <person name="Guillou S."/>
            <person name="Cros-Aarteil S."/>
            <person name="Calhoun S."/>
            <person name="Haridas S."/>
            <person name="Kuo A."/>
            <person name="Mondo S."/>
            <person name="Pangilinan J."/>
            <person name="Riley R."/>
            <person name="Labutti K."/>
            <person name="Andreopoulos B."/>
            <person name="Lipzen A."/>
            <person name="Chen C."/>
            <person name="Yanf M."/>
            <person name="Daum C."/>
            <person name="Ng V."/>
            <person name="Clum A."/>
            <person name="Ohm R."/>
            <person name="Martin F."/>
            <person name="Silar P."/>
            <person name="Natvig D."/>
            <person name="Lalanne C."/>
            <person name="Gautier V."/>
            <person name="Ament-Velasquez S.L."/>
            <person name="Kruys A."/>
            <person name="Hutchinson M.I."/>
            <person name="Powell A.J."/>
            <person name="Barry K."/>
            <person name="Miller A.N."/>
            <person name="Grigoriev I.V."/>
            <person name="Debuchy R."/>
            <person name="Gladieux P."/>
            <person name="Thoren M.H."/>
            <person name="Johannesson H."/>
        </authorList>
    </citation>
    <scope>NUCLEOTIDE SEQUENCE</scope>
    <source>
        <strain evidence="3">CBS 123565</strain>
    </source>
</reference>
<sequence length="374" mass="40817">MIIKRCLVFSRIPTEATNCMVSHSNSPSHHPSPLLQMAPNTTTIDTLPNELLQSILSQLPATALLALLPVSRRFHAATQRILQQRLRRATAQPEYRLILECYHPSAKLSTPYLSCTHQHTDRFDSAAAAPTGTGATPTGLRGAYAHFRPAVQDENRRGRARYPRRLRRRRRRRRRRRQPPSDGSGGEDGASSGQAAGPLMLLSEEEEAEEEEEDGEVEEGLGALAEPRPSQDIYLAPGELVSPLCTVTNLVRVGPRAGLFVRHVNVGDGVIGASRGWLAARAAADGARDRGGGGAEDAVLWADAARTVGVRFRVAERDIRGEHPVLVAGDEELPVTYRLEFEELLVRAAPLLIMVERSEVQEVAPEGTAIVIAV</sequence>
<evidence type="ECO:0000259" key="2">
    <source>
        <dbReference type="PROSITE" id="PS50181"/>
    </source>
</evidence>
<feature type="compositionally biased region" description="Basic residues" evidence="1">
    <location>
        <begin position="158"/>
        <end position="178"/>
    </location>
</feature>
<dbReference type="Proteomes" id="UP001304895">
    <property type="component" value="Unassembled WGS sequence"/>
</dbReference>
<evidence type="ECO:0000313" key="3">
    <source>
        <dbReference type="EMBL" id="KAK4134019.1"/>
    </source>
</evidence>
<dbReference type="InterPro" id="IPR036047">
    <property type="entry name" value="F-box-like_dom_sf"/>
</dbReference>
<proteinExistence type="predicted"/>